<comment type="similarity">
    <text evidence="2">Belongs to the adaptor complexes small subunit family.</text>
</comment>
<reference evidence="8" key="3">
    <citation type="submission" date="2025-09" db="UniProtKB">
        <authorList>
            <consortium name="Ensembl"/>
        </authorList>
    </citation>
    <scope>IDENTIFICATION</scope>
    <source>
        <strain evidence="8">broiler</strain>
    </source>
</reference>
<evidence type="ECO:0000256" key="4">
    <source>
        <dbReference type="ARBA" id="ARBA00022927"/>
    </source>
</evidence>
<dbReference type="Ensembl" id="ENSGALT00010038438.1">
    <property type="protein sequence ID" value="ENSGALP00010022230.1"/>
    <property type="gene ID" value="ENSGALG00010015942.1"/>
</dbReference>
<dbReference type="Gene3D" id="3.30.450.60">
    <property type="match status" value="2"/>
</dbReference>
<evidence type="ECO:0000313" key="8">
    <source>
        <dbReference type="Ensembl" id="ENSGALP00010022230.1"/>
    </source>
</evidence>
<dbReference type="SUPFAM" id="SSF64356">
    <property type="entry name" value="SNARE-like"/>
    <property type="match status" value="1"/>
</dbReference>
<keyword evidence="3" id="KW-0813">Transport</keyword>
<feature type="compositionally biased region" description="Low complexity" evidence="6">
    <location>
        <begin position="58"/>
        <end position="74"/>
    </location>
</feature>
<evidence type="ECO:0000256" key="1">
    <source>
        <dbReference type="ARBA" id="ARBA00004184"/>
    </source>
</evidence>
<evidence type="ECO:0000256" key="5">
    <source>
        <dbReference type="ARBA" id="ARBA00023136"/>
    </source>
</evidence>
<feature type="region of interest" description="Disordered" evidence="6">
    <location>
        <begin position="58"/>
        <end position="81"/>
    </location>
</feature>
<dbReference type="GeneTree" id="ENSGT00970000193421"/>
<evidence type="ECO:0000256" key="6">
    <source>
        <dbReference type="SAM" id="MobiDB-lite"/>
    </source>
</evidence>
<dbReference type="InterPro" id="IPR016635">
    <property type="entry name" value="AP_complex_ssu"/>
</dbReference>
<dbReference type="GO" id="GO:0012505">
    <property type="term" value="C:endomembrane system"/>
    <property type="evidence" value="ECO:0007669"/>
    <property type="project" value="UniProtKB-SubCell"/>
</dbReference>
<protein>
    <submittedName>
        <fullName evidence="8">Adaptor related protein complex 3 sigma 2 subunit</fullName>
    </submittedName>
</protein>
<name>A0A8V0Z0S3_CHICK</name>
<dbReference type="CTD" id="10239"/>
<keyword evidence="10" id="KW-1267">Proteomics identification</keyword>
<dbReference type="Proteomes" id="UP000000539">
    <property type="component" value="Chromosome 10"/>
</dbReference>
<dbReference type="Pfam" id="PF01217">
    <property type="entry name" value="Clat_adaptor_s"/>
    <property type="match status" value="1"/>
</dbReference>
<evidence type="ECO:0007829" key="10">
    <source>
        <dbReference type="PeptideAtlas" id="A0A8V0Z0S3"/>
    </source>
</evidence>
<accession>A0A8V0Z0S3</accession>
<evidence type="ECO:0000259" key="7">
    <source>
        <dbReference type="Pfam" id="PF01217"/>
    </source>
</evidence>
<keyword evidence="5" id="KW-0472">Membrane</keyword>
<reference evidence="8" key="2">
    <citation type="submission" date="2025-08" db="UniProtKB">
        <authorList>
            <consortium name="Ensembl"/>
        </authorList>
    </citation>
    <scope>IDENTIFICATION</scope>
    <source>
        <strain evidence="8">broiler</strain>
    </source>
</reference>
<comment type="subcellular location">
    <subcellularLocation>
        <location evidence="1">Endomembrane system</location>
        <topology evidence="1">Peripheral membrane protein</topology>
    </subcellularLocation>
</comment>
<organism evidence="8 9">
    <name type="scientific">Gallus gallus</name>
    <name type="common">Chicken</name>
    <dbReference type="NCBI Taxonomy" id="9031"/>
    <lineage>
        <taxon>Eukaryota</taxon>
        <taxon>Metazoa</taxon>
        <taxon>Chordata</taxon>
        <taxon>Craniata</taxon>
        <taxon>Vertebrata</taxon>
        <taxon>Euteleostomi</taxon>
        <taxon>Archelosauria</taxon>
        <taxon>Archosauria</taxon>
        <taxon>Dinosauria</taxon>
        <taxon>Saurischia</taxon>
        <taxon>Theropoda</taxon>
        <taxon>Coelurosauria</taxon>
        <taxon>Aves</taxon>
        <taxon>Neognathae</taxon>
        <taxon>Galloanserae</taxon>
        <taxon>Galliformes</taxon>
        <taxon>Phasianidae</taxon>
        <taxon>Phasianinae</taxon>
        <taxon>Gallus</taxon>
    </lineage>
</organism>
<keyword evidence="9" id="KW-1185">Reference proteome</keyword>
<keyword evidence="4" id="KW-0653">Protein transport</keyword>
<feature type="domain" description="AP complex mu/sigma subunit" evidence="7">
    <location>
        <begin position="1"/>
        <end position="51"/>
    </location>
</feature>
<proteinExistence type="evidence at protein level"/>
<dbReference type="GO" id="GO:0015031">
    <property type="term" value="P:protein transport"/>
    <property type="evidence" value="ECO:0007669"/>
    <property type="project" value="UniProtKB-KW"/>
</dbReference>
<dbReference type="GeneID" id="415581"/>
<dbReference type="RefSeq" id="XP_046755030.1">
    <property type="nucleotide sequence ID" value="XM_046899074.1"/>
</dbReference>
<evidence type="ECO:0000256" key="2">
    <source>
        <dbReference type="ARBA" id="ARBA00006972"/>
    </source>
</evidence>
<dbReference type="InterPro" id="IPR011012">
    <property type="entry name" value="Longin-like_dom_sf"/>
</dbReference>
<reference evidence="8" key="1">
    <citation type="submission" date="2020-11" db="EMBL/GenBank/DDBJ databases">
        <title>Gallus gallus (Chicken) genome, bGalGal1, GRCg7b, maternal haplotype autosomes + Z &amp; W.</title>
        <authorList>
            <person name="Warren W."/>
            <person name="Formenti G."/>
            <person name="Fedrigo O."/>
            <person name="Haase B."/>
            <person name="Mountcastle J."/>
            <person name="Balacco J."/>
            <person name="Tracey A."/>
            <person name="Schneider V."/>
            <person name="Okimoto R."/>
            <person name="Cheng H."/>
            <person name="Hawken R."/>
            <person name="Howe K."/>
            <person name="Jarvis E.D."/>
        </authorList>
    </citation>
    <scope>NUCLEOTIDE SEQUENCE [LARGE SCALE GENOMIC DNA]</scope>
    <source>
        <strain evidence="8">Broiler</strain>
    </source>
</reference>
<dbReference type="PANTHER" id="PTHR11753">
    <property type="entry name" value="ADAPTOR COMPLEXES SMALL SUBUNIT FAMILY"/>
    <property type="match status" value="1"/>
</dbReference>
<dbReference type="SMR" id="A0A8V0Z0S3"/>
<sequence>MINAILVFNNHGKPRLVRFYRHLAEEAQQQILRDTFHMVLRRDEHVCNFLECVCSAAPTASSSTGTTPRSTSCSAWTPPRASWASWTSSRCLWRRWISALRTSASWTSSSTWTRQNPGVEMSSCDVPDGAADSGAVRRGGAGPIRPSCLLVHYILQEVVIGGMVLETNMNEIVAQAEAQSKLEKAEVSGSVWGLERGAQVWAQSRLGSGCHAGASVLWGGGRRELVALRVSQPAHPQGKAHRVGAPHWGVQGAASMQVLLCCQG</sequence>
<dbReference type="InterPro" id="IPR022775">
    <property type="entry name" value="AP_mu_sigma_su"/>
</dbReference>
<evidence type="ECO:0000256" key="3">
    <source>
        <dbReference type="ARBA" id="ARBA00022448"/>
    </source>
</evidence>
<gene>
    <name evidence="8" type="primary">AP3S2</name>
</gene>
<evidence type="ECO:0000313" key="9">
    <source>
        <dbReference type="Proteomes" id="UP000000539"/>
    </source>
</evidence>
<dbReference type="AlphaFoldDB" id="A0A8V0Z0S3"/>